<dbReference type="OrthoDB" id="10647494at2759"/>
<name>I1I595_BRADI</name>
<dbReference type="HOGENOM" id="CLU_1498302_0_0_1"/>
<evidence type="ECO:0000313" key="4">
    <source>
        <dbReference type="Proteomes" id="UP000008810"/>
    </source>
</evidence>
<dbReference type="Gene3D" id="1.25.40.10">
    <property type="entry name" value="Tetratricopeptide repeat domain"/>
    <property type="match status" value="1"/>
</dbReference>
<organism evidence="2">
    <name type="scientific">Brachypodium distachyon</name>
    <name type="common">Purple false brome</name>
    <name type="synonym">Trachynia distachya</name>
    <dbReference type="NCBI Taxonomy" id="15368"/>
    <lineage>
        <taxon>Eukaryota</taxon>
        <taxon>Viridiplantae</taxon>
        <taxon>Streptophyta</taxon>
        <taxon>Embryophyta</taxon>
        <taxon>Tracheophyta</taxon>
        <taxon>Spermatophyta</taxon>
        <taxon>Magnoliopsida</taxon>
        <taxon>Liliopsida</taxon>
        <taxon>Poales</taxon>
        <taxon>Poaceae</taxon>
        <taxon>BOP clade</taxon>
        <taxon>Pooideae</taxon>
        <taxon>Stipodae</taxon>
        <taxon>Brachypodieae</taxon>
        <taxon>Brachypodium</taxon>
    </lineage>
</organism>
<dbReference type="eggNOG" id="KOG4197">
    <property type="taxonomic scope" value="Eukaryota"/>
</dbReference>
<proteinExistence type="predicted"/>
<dbReference type="EMBL" id="CM000882">
    <property type="protein sequence ID" value="KQJ97385.1"/>
    <property type="molecule type" value="Genomic_DNA"/>
</dbReference>
<sequence>MGVAVASTSSSLAVLNHPHFLRSSPLLHSKPFKPLKPVRSPSRALVDADTAAAAAPRTSQAELRPDTKNAHALSLLDHLSHRGVPASPSAFVALLSACHSLAHARRIHANLRVYGLDSNEFLLARLVEHYLIVGAADDALLWPDGLPRTSAFSWNALVHGHVRRDRGERGVVADGVADEQ</sequence>
<evidence type="ECO:0000313" key="2">
    <source>
        <dbReference type="EMBL" id="KQJ97385.1"/>
    </source>
</evidence>
<dbReference type="InParanoid" id="I1I595"/>
<dbReference type="AlphaFoldDB" id="I1I595"/>
<dbReference type="InterPro" id="IPR011990">
    <property type="entry name" value="TPR-like_helical_dom_sf"/>
</dbReference>
<evidence type="ECO:0000313" key="3">
    <source>
        <dbReference type="EnsemblPlants" id="KQJ97385"/>
    </source>
</evidence>
<evidence type="ECO:0000256" key="1">
    <source>
        <dbReference type="SAM" id="MobiDB-lite"/>
    </source>
</evidence>
<protein>
    <recommendedName>
        <fullName evidence="5">Pentatricopeptide repeat-containing protein</fullName>
    </recommendedName>
</protein>
<dbReference type="EnsemblPlants" id="KQJ97385">
    <property type="protein sequence ID" value="KQJ97385"/>
    <property type="gene ID" value="BRADI_3g30420v3"/>
</dbReference>
<dbReference type="STRING" id="15368.I1I595"/>
<gene>
    <name evidence="2" type="ORF">BRADI_3g30420v3</name>
</gene>
<reference evidence="2" key="2">
    <citation type="submission" date="2017-06" db="EMBL/GenBank/DDBJ databases">
        <title>WGS assembly of Brachypodium distachyon.</title>
        <authorList>
            <consortium name="The International Brachypodium Initiative"/>
            <person name="Lucas S."/>
            <person name="Harmon-Smith M."/>
            <person name="Lail K."/>
            <person name="Tice H."/>
            <person name="Grimwood J."/>
            <person name="Bruce D."/>
            <person name="Barry K."/>
            <person name="Shu S."/>
            <person name="Lindquist E."/>
            <person name="Wang M."/>
            <person name="Pitluck S."/>
            <person name="Vogel J.P."/>
            <person name="Garvin D.F."/>
            <person name="Mockler T.C."/>
            <person name="Schmutz J."/>
            <person name="Rokhsar D."/>
            <person name="Bevan M.W."/>
        </authorList>
    </citation>
    <scope>NUCLEOTIDE SEQUENCE</scope>
    <source>
        <strain evidence="2">Bd21</strain>
    </source>
</reference>
<reference evidence="2 3" key="1">
    <citation type="journal article" date="2010" name="Nature">
        <title>Genome sequencing and analysis of the model grass Brachypodium distachyon.</title>
        <authorList>
            <consortium name="International Brachypodium Initiative"/>
        </authorList>
    </citation>
    <scope>NUCLEOTIDE SEQUENCE [LARGE SCALE GENOMIC DNA]</scope>
    <source>
        <strain evidence="2 3">Bd21</strain>
    </source>
</reference>
<feature type="region of interest" description="Disordered" evidence="1">
    <location>
        <begin position="47"/>
        <end position="66"/>
    </location>
</feature>
<keyword evidence="4" id="KW-1185">Reference proteome</keyword>
<evidence type="ECO:0008006" key="5">
    <source>
        <dbReference type="Google" id="ProtNLM"/>
    </source>
</evidence>
<reference evidence="3" key="3">
    <citation type="submission" date="2018-08" db="UniProtKB">
        <authorList>
            <consortium name="EnsemblPlants"/>
        </authorList>
    </citation>
    <scope>IDENTIFICATION</scope>
    <source>
        <strain evidence="3">cv. Bd21</strain>
    </source>
</reference>
<dbReference type="Gramene" id="KQJ97385">
    <property type="protein sequence ID" value="KQJ97385"/>
    <property type="gene ID" value="BRADI_3g30420v3"/>
</dbReference>
<accession>I1I595</accession>
<dbReference type="Proteomes" id="UP000008810">
    <property type="component" value="Chromosome 3"/>
</dbReference>